<gene>
    <name evidence="1" type="ORF">EAE98_004595</name>
</gene>
<dbReference type="Proteomes" id="UP000783213">
    <property type="component" value="Unassembled WGS sequence"/>
</dbReference>
<protein>
    <submittedName>
        <fullName evidence="1">Uncharacterized protein</fullName>
    </submittedName>
</protein>
<dbReference type="GeneID" id="62231369"/>
<dbReference type="EMBL" id="RCSX01000008">
    <property type="protein sequence ID" value="KAF7931859.1"/>
    <property type="molecule type" value="Genomic_DNA"/>
</dbReference>
<name>A0ABQ7IRC6_9HELO</name>
<proteinExistence type="predicted"/>
<evidence type="ECO:0000313" key="2">
    <source>
        <dbReference type="Proteomes" id="UP000783213"/>
    </source>
</evidence>
<keyword evidence="2" id="KW-1185">Reference proteome</keyword>
<comment type="caution">
    <text evidence="1">The sequence shown here is derived from an EMBL/GenBank/DDBJ whole genome shotgun (WGS) entry which is preliminary data.</text>
</comment>
<accession>A0ABQ7IRC6</accession>
<reference evidence="1 2" key="1">
    <citation type="journal article" date="2020" name="Genome Biol. Evol.">
        <title>Comparative genomics of Sclerotiniaceae.</title>
        <authorList>
            <person name="Valero Jimenez C.A."/>
            <person name="Steentjes M."/>
            <person name="Scholten O.E."/>
            <person name="Van Kan J.A.L."/>
        </authorList>
    </citation>
    <scope>NUCLEOTIDE SEQUENCE [LARGE SCALE GENOMIC DNA]</scope>
    <source>
        <strain evidence="1 2">B1</strain>
    </source>
</reference>
<evidence type="ECO:0000313" key="1">
    <source>
        <dbReference type="EMBL" id="KAF7931859.1"/>
    </source>
</evidence>
<organism evidence="1 2">
    <name type="scientific">Botrytis deweyae</name>
    <dbReference type="NCBI Taxonomy" id="2478750"/>
    <lineage>
        <taxon>Eukaryota</taxon>
        <taxon>Fungi</taxon>
        <taxon>Dikarya</taxon>
        <taxon>Ascomycota</taxon>
        <taxon>Pezizomycotina</taxon>
        <taxon>Leotiomycetes</taxon>
        <taxon>Helotiales</taxon>
        <taxon>Sclerotiniaceae</taxon>
        <taxon>Botrytis</taxon>
    </lineage>
</organism>
<sequence length="73" mass="7747">MTQMLADGRFTGIPFDVIGGGLTGAGEGLGRFGEDRLRESNMSTRSENLSGNILGYHSDWSGTDCAHDPAETI</sequence>
<dbReference type="RefSeq" id="XP_038811751.1">
    <property type="nucleotide sequence ID" value="XM_038952215.1"/>
</dbReference>